<dbReference type="Proteomes" id="UP000054217">
    <property type="component" value="Unassembled WGS sequence"/>
</dbReference>
<proteinExistence type="predicted"/>
<reference evidence="2" key="2">
    <citation type="submission" date="2015-01" db="EMBL/GenBank/DDBJ databases">
        <title>Evolutionary Origins and Diversification of the Mycorrhizal Mutualists.</title>
        <authorList>
            <consortium name="DOE Joint Genome Institute"/>
            <consortium name="Mycorrhizal Genomics Consortium"/>
            <person name="Kohler A."/>
            <person name="Kuo A."/>
            <person name="Nagy L.G."/>
            <person name="Floudas D."/>
            <person name="Copeland A."/>
            <person name="Barry K.W."/>
            <person name="Cichocki N."/>
            <person name="Veneault-Fourrey C."/>
            <person name="LaButti K."/>
            <person name="Lindquist E.A."/>
            <person name="Lipzen A."/>
            <person name="Lundell T."/>
            <person name="Morin E."/>
            <person name="Murat C."/>
            <person name="Riley R."/>
            <person name="Ohm R."/>
            <person name="Sun H."/>
            <person name="Tunlid A."/>
            <person name="Henrissat B."/>
            <person name="Grigoriev I.V."/>
            <person name="Hibbett D.S."/>
            <person name="Martin F."/>
        </authorList>
    </citation>
    <scope>NUCLEOTIDE SEQUENCE [LARGE SCALE GENOMIC DNA]</scope>
    <source>
        <strain evidence="2">Marx 270</strain>
    </source>
</reference>
<organism evidence="1 2">
    <name type="scientific">Pisolithus tinctorius Marx 270</name>
    <dbReference type="NCBI Taxonomy" id="870435"/>
    <lineage>
        <taxon>Eukaryota</taxon>
        <taxon>Fungi</taxon>
        <taxon>Dikarya</taxon>
        <taxon>Basidiomycota</taxon>
        <taxon>Agaricomycotina</taxon>
        <taxon>Agaricomycetes</taxon>
        <taxon>Agaricomycetidae</taxon>
        <taxon>Boletales</taxon>
        <taxon>Sclerodermatineae</taxon>
        <taxon>Pisolithaceae</taxon>
        <taxon>Pisolithus</taxon>
    </lineage>
</organism>
<keyword evidence="2" id="KW-1185">Reference proteome</keyword>
<accession>A0A0C3PBL2</accession>
<dbReference type="AlphaFoldDB" id="A0A0C3PBL2"/>
<evidence type="ECO:0000313" key="1">
    <source>
        <dbReference type="EMBL" id="KIO05336.1"/>
    </source>
</evidence>
<evidence type="ECO:0000313" key="2">
    <source>
        <dbReference type="Proteomes" id="UP000054217"/>
    </source>
</evidence>
<name>A0A0C3PBL2_PISTI</name>
<protein>
    <submittedName>
        <fullName evidence="1">Uncharacterized protein</fullName>
    </submittedName>
</protein>
<sequence>MLLVPSAAAAIVSQHLNYSAACKTTIDSKCASNTCDLLVVMDMNIGSRGRNQIPKSPDVCDSSSHLSCMCVVPSQLTIPYCTYDIIHGTSFIVYFAQTSDEYYLLCANVLIDTTKLMLWGCPRAISSNCLINTCVVSAVVEPLPRDVLAMVMRIDSRIGE</sequence>
<dbReference type="InParanoid" id="A0A0C3PBL2"/>
<reference evidence="1 2" key="1">
    <citation type="submission" date="2014-04" db="EMBL/GenBank/DDBJ databases">
        <authorList>
            <consortium name="DOE Joint Genome Institute"/>
            <person name="Kuo A."/>
            <person name="Kohler A."/>
            <person name="Costa M.D."/>
            <person name="Nagy L.G."/>
            <person name="Floudas D."/>
            <person name="Copeland A."/>
            <person name="Barry K.W."/>
            <person name="Cichocki N."/>
            <person name="Veneault-Fourrey C."/>
            <person name="LaButti K."/>
            <person name="Lindquist E.A."/>
            <person name="Lipzen A."/>
            <person name="Lundell T."/>
            <person name="Morin E."/>
            <person name="Murat C."/>
            <person name="Sun H."/>
            <person name="Tunlid A."/>
            <person name="Henrissat B."/>
            <person name="Grigoriev I.V."/>
            <person name="Hibbett D.S."/>
            <person name="Martin F."/>
            <person name="Nordberg H.P."/>
            <person name="Cantor M.N."/>
            <person name="Hua S.X."/>
        </authorList>
    </citation>
    <scope>NUCLEOTIDE SEQUENCE [LARGE SCALE GENOMIC DNA]</scope>
    <source>
        <strain evidence="1 2">Marx 270</strain>
    </source>
</reference>
<dbReference type="EMBL" id="KN831967">
    <property type="protein sequence ID" value="KIO05336.1"/>
    <property type="molecule type" value="Genomic_DNA"/>
</dbReference>
<gene>
    <name evidence="1" type="ORF">M404DRAFT_521871</name>
</gene>
<dbReference type="HOGENOM" id="CLU_1652869_0_0_1"/>